<dbReference type="EMBL" id="JAODUP010000057">
    <property type="protein sequence ID" value="KAK2164948.1"/>
    <property type="molecule type" value="Genomic_DNA"/>
</dbReference>
<dbReference type="PROSITE" id="PS51456">
    <property type="entry name" value="MYOSIN_MOTOR"/>
    <property type="match status" value="1"/>
</dbReference>
<dbReference type="Gene3D" id="3.40.850.10">
    <property type="entry name" value="Kinesin motor domain"/>
    <property type="match status" value="1"/>
</dbReference>
<name>A0AAD9NDV6_9ANNE</name>
<protein>
    <recommendedName>
        <fullName evidence="7">Myosin motor domain-containing protein</fullName>
    </recommendedName>
</protein>
<dbReference type="GO" id="GO:0007015">
    <property type="term" value="P:actin filament organization"/>
    <property type="evidence" value="ECO:0007669"/>
    <property type="project" value="TreeGrafter"/>
</dbReference>
<keyword evidence="1" id="KW-0547">Nucleotide-binding</keyword>
<dbReference type="Proteomes" id="UP001208570">
    <property type="component" value="Unassembled WGS sequence"/>
</dbReference>
<dbReference type="GO" id="GO:0016459">
    <property type="term" value="C:myosin complex"/>
    <property type="evidence" value="ECO:0007669"/>
    <property type="project" value="UniProtKB-KW"/>
</dbReference>
<evidence type="ECO:0000256" key="6">
    <source>
        <dbReference type="PROSITE-ProRule" id="PRU00782"/>
    </source>
</evidence>
<dbReference type="InterPro" id="IPR027417">
    <property type="entry name" value="P-loop_NTPase"/>
</dbReference>
<evidence type="ECO:0000256" key="3">
    <source>
        <dbReference type="ARBA" id="ARBA00023123"/>
    </source>
</evidence>
<sequence>MSTLECTVPHYVRCIKPNHQCIPGLFDQVYVLSQLEACGIIETVEISRQAYPARSVKYIPLILL</sequence>
<proteinExistence type="inferred from homology"/>
<comment type="caution">
    <text evidence="8">The sequence shown here is derived from an EMBL/GenBank/DDBJ whole genome shotgun (WGS) entry which is preliminary data.</text>
</comment>
<dbReference type="PANTHER" id="PTHR13140:SF289">
    <property type="entry name" value="UNCONVENTIONAL MYOSIN-XIX"/>
    <property type="match status" value="1"/>
</dbReference>
<evidence type="ECO:0000313" key="9">
    <source>
        <dbReference type="Proteomes" id="UP001208570"/>
    </source>
</evidence>
<gene>
    <name evidence="8" type="ORF">LSH36_57g06025</name>
</gene>
<keyword evidence="2" id="KW-0067">ATP-binding</keyword>
<evidence type="ECO:0000256" key="1">
    <source>
        <dbReference type="ARBA" id="ARBA00022741"/>
    </source>
</evidence>
<dbReference type="GO" id="GO:0005524">
    <property type="term" value="F:ATP binding"/>
    <property type="evidence" value="ECO:0007669"/>
    <property type="project" value="UniProtKB-KW"/>
</dbReference>
<organism evidence="8 9">
    <name type="scientific">Paralvinella palmiformis</name>
    <dbReference type="NCBI Taxonomy" id="53620"/>
    <lineage>
        <taxon>Eukaryota</taxon>
        <taxon>Metazoa</taxon>
        <taxon>Spiralia</taxon>
        <taxon>Lophotrochozoa</taxon>
        <taxon>Annelida</taxon>
        <taxon>Polychaeta</taxon>
        <taxon>Sedentaria</taxon>
        <taxon>Canalipalpata</taxon>
        <taxon>Terebellida</taxon>
        <taxon>Terebelliformia</taxon>
        <taxon>Alvinellidae</taxon>
        <taxon>Paralvinella</taxon>
    </lineage>
</organism>
<dbReference type="InterPro" id="IPR001609">
    <property type="entry name" value="Myosin_head_motor_dom-like"/>
</dbReference>
<dbReference type="InterPro" id="IPR036961">
    <property type="entry name" value="Kinesin_motor_dom_sf"/>
</dbReference>
<dbReference type="GO" id="GO:0016020">
    <property type="term" value="C:membrane"/>
    <property type="evidence" value="ECO:0007669"/>
    <property type="project" value="TreeGrafter"/>
</dbReference>
<dbReference type="GO" id="GO:0000146">
    <property type="term" value="F:microfilament motor activity"/>
    <property type="evidence" value="ECO:0007669"/>
    <property type="project" value="TreeGrafter"/>
</dbReference>
<keyword evidence="4" id="KW-0505">Motor protein</keyword>
<keyword evidence="5 6" id="KW-0009">Actin-binding</keyword>
<feature type="domain" description="Myosin motor" evidence="7">
    <location>
        <begin position="1"/>
        <end position="64"/>
    </location>
</feature>
<comment type="caution">
    <text evidence="6">Lacks conserved residue(s) required for the propagation of feature annotation.</text>
</comment>
<dbReference type="GO" id="GO:0005737">
    <property type="term" value="C:cytoplasm"/>
    <property type="evidence" value="ECO:0007669"/>
    <property type="project" value="TreeGrafter"/>
</dbReference>
<reference evidence="8" key="1">
    <citation type="journal article" date="2023" name="Mol. Biol. Evol.">
        <title>Third-Generation Sequencing Reveals the Adaptive Role of the Epigenome in Three Deep-Sea Polychaetes.</title>
        <authorList>
            <person name="Perez M."/>
            <person name="Aroh O."/>
            <person name="Sun Y."/>
            <person name="Lan Y."/>
            <person name="Juniper S.K."/>
            <person name="Young C.R."/>
            <person name="Angers B."/>
            <person name="Qian P.Y."/>
        </authorList>
    </citation>
    <scope>NUCLEOTIDE SEQUENCE</scope>
    <source>
        <strain evidence="8">P08H-3</strain>
    </source>
</reference>
<evidence type="ECO:0000313" key="8">
    <source>
        <dbReference type="EMBL" id="KAK2164948.1"/>
    </source>
</evidence>
<evidence type="ECO:0000256" key="4">
    <source>
        <dbReference type="ARBA" id="ARBA00023175"/>
    </source>
</evidence>
<dbReference type="GO" id="GO:0051015">
    <property type="term" value="F:actin filament binding"/>
    <property type="evidence" value="ECO:0007669"/>
    <property type="project" value="TreeGrafter"/>
</dbReference>
<dbReference type="Pfam" id="PF00063">
    <property type="entry name" value="Myosin_head"/>
    <property type="match status" value="1"/>
</dbReference>
<evidence type="ECO:0000256" key="2">
    <source>
        <dbReference type="ARBA" id="ARBA00022840"/>
    </source>
</evidence>
<dbReference type="AlphaFoldDB" id="A0AAD9NDV6"/>
<keyword evidence="3 6" id="KW-0518">Myosin</keyword>
<evidence type="ECO:0000259" key="7">
    <source>
        <dbReference type="PROSITE" id="PS51456"/>
    </source>
</evidence>
<evidence type="ECO:0000256" key="5">
    <source>
        <dbReference type="ARBA" id="ARBA00023203"/>
    </source>
</evidence>
<comment type="similarity">
    <text evidence="6">Belongs to the TRAFAC class myosin-kinesin ATPase superfamily. Myosin family.</text>
</comment>
<keyword evidence="9" id="KW-1185">Reference proteome</keyword>
<dbReference type="SUPFAM" id="SSF52540">
    <property type="entry name" value="P-loop containing nucleoside triphosphate hydrolases"/>
    <property type="match status" value="1"/>
</dbReference>
<dbReference type="PANTHER" id="PTHR13140">
    <property type="entry name" value="MYOSIN"/>
    <property type="match status" value="1"/>
</dbReference>
<accession>A0AAD9NDV6</accession>